<keyword evidence="2" id="KW-1185">Reference proteome</keyword>
<gene>
    <name evidence="1" type="ORF">Tcan_00330</name>
</gene>
<accession>A0A0B2UQ33</accession>
<evidence type="ECO:0000313" key="1">
    <source>
        <dbReference type="EMBL" id="KHN71503.1"/>
    </source>
</evidence>
<name>A0A0B2UQ33_TOXCA</name>
<comment type="caution">
    <text evidence="1">The sequence shown here is derived from an EMBL/GenBank/DDBJ whole genome shotgun (WGS) entry which is preliminary data.</text>
</comment>
<reference evidence="1 2" key="1">
    <citation type="submission" date="2014-11" db="EMBL/GenBank/DDBJ databases">
        <title>Genetic blueprint of the zoonotic pathogen Toxocara canis.</title>
        <authorList>
            <person name="Zhu X.-Q."/>
            <person name="Korhonen P.K."/>
            <person name="Cai H."/>
            <person name="Young N.D."/>
            <person name="Nejsum P."/>
            <person name="von Samson-Himmelstjerna G."/>
            <person name="Boag P.R."/>
            <person name="Tan P."/>
            <person name="Li Q."/>
            <person name="Min J."/>
            <person name="Yang Y."/>
            <person name="Wang X."/>
            <person name="Fang X."/>
            <person name="Hall R.S."/>
            <person name="Hofmann A."/>
            <person name="Sternberg P.W."/>
            <person name="Jex A.R."/>
            <person name="Gasser R.B."/>
        </authorList>
    </citation>
    <scope>NUCLEOTIDE SEQUENCE [LARGE SCALE GENOMIC DNA]</scope>
    <source>
        <strain evidence="1">PN_DK_2014</strain>
    </source>
</reference>
<protein>
    <submittedName>
        <fullName evidence="1">Uncharacterized protein</fullName>
    </submittedName>
</protein>
<sequence>MSVEMMRCVNYLSSILSEECLKELLVDGIMRRSVTLALQCSLWNDVSILRKCKAAVRAIPADWWTKYANALKSLVSVLERITGEHLSNKNRFVTLSITSSITCYYSYLFFTPTTIRYLLI</sequence>
<evidence type="ECO:0000313" key="2">
    <source>
        <dbReference type="Proteomes" id="UP000031036"/>
    </source>
</evidence>
<proteinExistence type="predicted"/>
<organism evidence="1 2">
    <name type="scientific">Toxocara canis</name>
    <name type="common">Canine roundworm</name>
    <dbReference type="NCBI Taxonomy" id="6265"/>
    <lineage>
        <taxon>Eukaryota</taxon>
        <taxon>Metazoa</taxon>
        <taxon>Ecdysozoa</taxon>
        <taxon>Nematoda</taxon>
        <taxon>Chromadorea</taxon>
        <taxon>Rhabditida</taxon>
        <taxon>Spirurina</taxon>
        <taxon>Ascaridomorpha</taxon>
        <taxon>Ascaridoidea</taxon>
        <taxon>Toxocaridae</taxon>
        <taxon>Toxocara</taxon>
    </lineage>
</organism>
<dbReference type="AlphaFoldDB" id="A0A0B2UQ33"/>
<dbReference type="EMBL" id="JPKZ01022012">
    <property type="protein sequence ID" value="KHN71503.1"/>
    <property type="molecule type" value="Genomic_DNA"/>
</dbReference>
<dbReference type="Proteomes" id="UP000031036">
    <property type="component" value="Unassembled WGS sequence"/>
</dbReference>
<dbReference type="STRING" id="6265.A0A0B2UQ33"/>